<keyword evidence="6" id="KW-0378">Hydrolase</keyword>
<dbReference type="NCBIfam" id="TIGR00011">
    <property type="entry name" value="YbaK_EbsC"/>
    <property type="match status" value="1"/>
</dbReference>
<dbReference type="GO" id="GO:0006412">
    <property type="term" value="P:translation"/>
    <property type="evidence" value="ECO:0007669"/>
    <property type="project" value="UniProtKB-KW"/>
</dbReference>
<evidence type="ECO:0000256" key="3">
    <source>
        <dbReference type="ARBA" id="ARBA00023239"/>
    </source>
</evidence>
<dbReference type="Gene3D" id="3.90.960.10">
    <property type="entry name" value="YbaK/aminoacyl-tRNA synthetase-associated domain"/>
    <property type="match status" value="1"/>
</dbReference>
<dbReference type="EMBL" id="FTOE01000005">
    <property type="protein sequence ID" value="SIS81892.1"/>
    <property type="molecule type" value="Genomic_DNA"/>
</dbReference>
<comment type="similarity">
    <text evidence="1 4">Belongs to the prolyl-tRNA editing family. YbaK/EbsC subfamily.</text>
</comment>
<keyword evidence="2 4" id="KW-0648">Protein biosynthesis</keyword>
<reference evidence="7" key="1">
    <citation type="submission" date="2017-01" db="EMBL/GenBank/DDBJ databases">
        <authorList>
            <person name="Varghese N."/>
            <person name="Submissions S."/>
        </authorList>
    </citation>
    <scope>NUCLEOTIDE SEQUENCE [LARGE SCALE GENOMIC DNA]</scope>
    <source>
        <strain evidence="7">DSM 22306</strain>
    </source>
</reference>
<dbReference type="Proteomes" id="UP000185999">
    <property type="component" value="Unassembled WGS sequence"/>
</dbReference>
<dbReference type="GO" id="GO:0002161">
    <property type="term" value="F:aminoacyl-tRNA deacylase activity"/>
    <property type="evidence" value="ECO:0007669"/>
    <property type="project" value="InterPro"/>
</dbReference>
<evidence type="ECO:0000259" key="5">
    <source>
        <dbReference type="Pfam" id="PF04073"/>
    </source>
</evidence>
<gene>
    <name evidence="6" type="ORF">SAMN05421760_105228</name>
</gene>
<dbReference type="STRING" id="619304.SAMN05421760_105228"/>
<dbReference type="InterPro" id="IPR036754">
    <property type="entry name" value="YbaK/aa-tRNA-synt-asso_dom_sf"/>
</dbReference>
<keyword evidence="3 4" id="KW-0456">Lyase</keyword>
<evidence type="ECO:0000256" key="1">
    <source>
        <dbReference type="ARBA" id="ARBA00009798"/>
    </source>
</evidence>
<dbReference type="InterPro" id="IPR004369">
    <property type="entry name" value="Prolyl-tRNA_editing_YbaK/EbsC"/>
</dbReference>
<accession>A0A1N7M763</accession>
<dbReference type="RefSeq" id="WP_054340263.1">
    <property type="nucleotide sequence ID" value="NZ_FTOE01000005.1"/>
</dbReference>
<dbReference type="AlphaFoldDB" id="A0A1N7M763"/>
<dbReference type="InterPro" id="IPR007214">
    <property type="entry name" value="YbaK/aa-tRNA-synth-assoc-dom"/>
</dbReference>
<evidence type="ECO:0000256" key="2">
    <source>
        <dbReference type="ARBA" id="ARBA00022917"/>
    </source>
</evidence>
<dbReference type="OrthoDB" id="9809296at2"/>
<name>A0A1N7M763_9GAMM</name>
<dbReference type="CDD" id="cd00002">
    <property type="entry name" value="YbaK_deacylase"/>
    <property type="match status" value="1"/>
</dbReference>
<dbReference type="PANTHER" id="PTHR30411">
    <property type="entry name" value="CYTOPLASMIC PROTEIN"/>
    <property type="match status" value="1"/>
</dbReference>
<protein>
    <recommendedName>
        <fullName evidence="4">Cys-tRNA(Pro)/Cys-tRNA(Cys) deacylase</fullName>
        <ecNumber evidence="4">4.2.-.-</ecNumber>
    </recommendedName>
</protein>
<dbReference type="SUPFAM" id="SSF55826">
    <property type="entry name" value="YbaK/ProRS associated domain"/>
    <property type="match status" value="1"/>
</dbReference>
<evidence type="ECO:0000256" key="4">
    <source>
        <dbReference type="PIRNR" id="PIRNR006181"/>
    </source>
</evidence>
<keyword evidence="7" id="KW-1185">Reference proteome</keyword>
<organism evidence="6 7">
    <name type="scientific">Neptunomonas antarctica</name>
    <dbReference type="NCBI Taxonomy" id="619304"/>
    <lineage>
        <taxon>Bacteria</taxon>
        <taxon>Pseudomonadati</taxon>
        <taxon>Pseudomonadota</taxon>
        <taxon>Gammaproteobacteria</taxon>
        <taxon>Oceanospirillales</taxon>
        <taxon>Oceanospirillaceae</taxon>
        <taxon>Neptunomonas</taxon>
    </lineage>
</organism>
<dbReference type="GO" id="GO:0016829">
    <property type="term" value="F:lyase activity"/>
    <property type="evidence" value="ECO:0007669"/>
    <property type="project" value="UniProtKB-KW"/>
</dbReference>
<sequence>MTPAVNAAKRAKLAYTLHEYAHNPDSASYGEEAAALLGQDPIRVFKTLLVAIEGDQKKLAVAIVPVIGQLNLKAMASALNVKKVIMAEAHAAERSTGYIVGGISPLGQKKKLPTVIDVTAKEFSTIFFSAGRRGLELEMSAGDLATLTLACFVEIGR</sequence>
<feature type="domain" description="YbaK/aminoacyl-tRNA synthetase-associated" evidence="5">
    <location>
        <begin position="27"/>
        <end position="146"/>
    </location>
</feature>
<dbReference type="Pfam" id="PF04073">
    <property type="entry name" value="tRNA_edit"/>
    <property type="match status" value="1"/>
</dbReference>
<dbReference type="PANTHER" id="PTHR30411:SF0">
    <property type="entry name" value="CYS-TRNA(PRO)_CYS-TRNA(CYS) DEACYLASE YBAK"/>
    <property type="match status" value="1"/>
</dbReference>
<evidence type="ECO:0000313" key="6">
    <source>
        <dbReference type="EMBL" id="SIS81892.1"/>
    </source>
</evidence>
<dbReference type="PIRSF" id="PIRSF006181">
    <property type="entry name" value="EbsC_YbaK"/>
    <property type="match status" value="1"/>
</dbReference>
<evidence type="ECO:0000313" key="7">
    <source>
        <dbReference type="Proteomes" id="UP000185999"/>
    </source>
</evidence>
<proteinExistence type="inferred from homology"/>
<dbReference type="EC" id="4.2.-.-" evidence="4"/>